<feature type="domain" description="PH" evidence="21">
    <location>
        <begin position="119"/>
        <end position="220"/>
    </location>
</feature>
<dbReference type="SMART" id="SM00233">
    <property type="entry name" value="PH"/>
    <property type="match status" value="1"/>
</dbReference>
<gene>
    <name evidence="22" type="primary">gtf-1</name>
</gene>
<evidence type="ECO:0000256" key="19">
    <source>
        <dbReference type="ARBA" id="ARBA00049453"/>
    </source>
</evidence>
<feature type="region of interest" description="Disordered" evidence="20">
    <location>
        <begin position="406"/>
        <end position="434"/>
    </location>
</feature>
<dbReference type="GO" id="GO:0005975">
    <property type="term" value="P:carbohydrate metabolic process"/>
    <property type="evidence" value="ECO:0007669"/>
    <property type="project" value="InterPro"/>
</dbReference>
<keyword evidence="5" id="KW-0328">Glycosyltransferase</keyword>
<name>G4RIN9_STABO</name>
<evidence type="ECO:0000256" key="5">
    <source>
        <dbReference type="ARBA" id="ARBA00022676"/>
    </source>
</evidence>
<sequence length="1243" mass="139987">MQETLSSQQPDAQPQRISNSEEQQYDDSAFNSDADDEDGLEKIQRFFTGESSAYYGQDDEDLNAREREYVTQLLSEEGEAGLSVGRFEGWLGKTVLLQGKIFITNRYFLFYAHLPVTNGTLKASPLAKKSVRHLVGIGKASYIRFWFVLRAGALLWYEDPGDIFFPAGLLSLNLMSEIRVVPEAPEKFCIKSLTGKVYTFKADSRNAANEWVKAIEKEIFKARNNNTAPSVVVRIPLKNMISLKTLKPLDFVDVIEFLAITQGSVNPAESQVGKFTFAFFGDQKTLNSIIDRISTSTNNFEHQKGVKFNTTAEGEELDLAHSQVGPVDESVFDTTRASNTDVFEFKYVSDDREAVRLAGEDETESGSQVSSQLTSEHSSSLNLSPISSHGNRRSFFSKSSLRSSTLLHSRIPTRSGTPSKSPTPTDSYSHSKSKTNLFSTLNEKLHKLKHDDSKIDLAPIIAMPKKLIPNLGEQSHDVSDTEEGADSDDDEESQDDSKINLNLPQVLSQKLSIFSSDPSTDTSMASEAQSSQLDLNSLNQKFRERFGLPSFVNLLAEYQRSFKKPNDSSSWSGTLLVASDYLCFNRQKSGSSCHRMIIPLKDIIHIKKEPMQSSNLEFEVAETAYSEFSLKFPEPADRKDADDMTRSVWQQQRTKDEGNTLRGNSNNHDTIDSEAQFLEYSLRSARLSTYEPTVTSQLKRRIPPLMFDPTSTQYKEIFLQKPMKTLTFAMMMIGSRGDVQPYLALCQGLMEEGHKCIILTHGEFKETVEGYGIEFREIAGDPRELMELMISHGSISYSFIREVLSHFKSWLKELMKTAWKAMKDSGADVFIESPSSMIGIHIAEALNIAYYRAFTMPWTKTKAYPQALLAPDQKRAGNYNAFTYVMYDRLVWFGISKYVNKWRKHMGLPETDLDTLHQEDVPFLYCVSPTVLVPPLDQPDWVHTCGYWELRPNEDKKESGDAKVAAFIKKAREDKVPVGYIGFGSIIVSDPEAMTQTIIDAVDQSGVRCVVARGWSSRSTKKKDNDDESDSTEKKPLNHENICDVDSVDHQWLFPQMDVCVHHGGSGTTGASLRAGKPTIIKPFFGDQFFYGRRVEDLGVGRNLKKLSTKGLAEALKECTTNKQMIRQADVLGEQIRHEHGVEEAILCIYRELAYAKDVTIRRRNATLEASKNGLFSDPLGLLNPAELFSHKDRSEAEILEKEDGGAAKNKDKDHLWFTLPKFGRREEQRQNRDADDEIDVSV</sequence>
<feature type="region of interest" description="Disordered" evidence="20">
    <location>
        <begin position="1019"/>
        <end position="1038"/>
    </location>
</feature>
<dbReference type="Gene3D" id="2.30.29.30">
    <property type="entry name" value="Pleckstrin-homology domain (PH domain)/Phosphotyrosine-binding domain (PTB)"/>
    <property type="match status" value="2"/>
</dbReference>
<evidence type="ECO:0000256" key="12">
    <source>
        <dbReference type="ARBA" id="ARBA00023166"/>
    </source>
</evidence>
<evidence type="ECO:0000256" key="4">
    <source>
        <dbReference type="ARBA" id="ARBA00022516"/>
    </source>
</evidence>
<keyword evidence="9" id="KW-0756">Sterol biosynthesis</keyword>
<feature type="region of interest" description="Disordered" evidence="20">
    <location>
        <begin position="471"/>
        <end position="501"/>
    </location>
</feature>
<dbReference type="PANTHER" id="PTHR48050:SF25">
    <property type="entry name" value="STEROL 3-BETA-GLUCOSYLTRANSFERASE"/>
    <property type="match status" value="1"/>
</dbReference>
<dbReference type="Pfam" id="PF02893">
    <property type="entry name" value="GRAM"/>
    <property type="match status" value="1"/>
</dbReference>
<feature type="compositionally biased region" description="Polar residues" evidence="20">
    <location>
        <begin position="412"/>
        <end position="434"/>
    </location>
</feature>
<comment type="similarity">
    <text evidence="14">Belongs to the SVAP1 family.</text>
</comment>
<reference evidence="22" key="1">
    <citation type="submission" date="2008-09" db="EMBL/GenBank/DDBJ databases">
        <title>Cloning and characterization of a glucosyltransferase gene from the sophorolipid-producing Candida bombicola.</title>
        <authorList>
            <person name="Solaiman D.K.Y."/>
        </authorList>
    </citation>
    <scope>NUCLEOTIDE SEQUENCE</scope>
    <source>
        <strain evidence="22">ATCC 22214</strain>
    </source>
</reference>
<dbReference type="InterPro" id="IPR004182">
    <property type="entry name" value="GRAM"/>
</dbReference>
<evidence type="ECO:0000256" key="9">
    <source>
        <dbReference type="ARBA" id="ARBA00023011"/>
    </source>
</evidence>
<protein>
    <recommendedName>
        <fullName evidence="3">Sterol 3-beta-glucosyltransferase</fullName>
        <ecNumber evidence="2">2.4.1.173</ecNumber>
    </recommendedName>
    <alternativeName>
        <fullName evidence="16">Autophagy-related protein 26</fullName>
    </alternativeName>
    <alternativeName>
        <fullName evidence="17">Synaptosomal-associated 47 kDa protein</fullName>
    </alternativeName>
    <alternativeName>
        <fullName evidence="15">Synaptosomal-associated protein 47</fullName>
    </alternativeName>
</protein>
<feature type="compositionally biased region" description="Basic and acidic residues" evidence="20">
    <location>
        <begin position="636"/>
        <end position="645"/>
    </location>
</feature>
<dbReference type="FunFam" id="3.40.50.2000:FF:000029">
    <property type="entry name" value="Sterol 3-beta-glucosyltransferase"/>
    <property type="match status" value="1"/>
</dbReference>
<dbReference type="Gene3D" id="3.40.50.2000">
    <property type="entry name" value="Glycogen Phosphorylase B"/>
    <property type="match status" value="2"/>
</dbReference>
<feature type="compositionally biased region" description="Polar residues" evidence="20">
    <location>
        <begin position="1"/>
        <end position="22"/>
    </location>
</feature>
<evidence type="ECO:0000259" key="21">
    <source>
        <dbReference type="PROSITE" id="PS50003"/>
    </source>
</evidence>
<dbReference type="FunFam" id="2.30.29.30:FF:000269">
    <property type="entry name" value="Synaptosomal-associated protein 47"/>
    <property type="match status" value="1"/>
</dbReference>
<feature type="region of interest" description="Disordered" evidence="20">
    <location>
        <begin position="636"/>
        <end position="669"/>
    </location>
</feature>
<evidence type="ECO:0000256" key="1">
    <source>
        <dbReference type="ARBA" id="ARBA00006962"/>
    </source>
</evidence>
<feature type="region of interest" description="Disordered" evidence="20">
    <location>
        <begin position="1"/>
        <end position="37"/>
    </location>
</feature>
<dbReference type="PANTHER" id="PTHR48050">
    <property type="entry name" value="STEROL 3-BETA-GLUCOSYLTRANSFERASE"/>
    <property type="match status" value="1"/>
</dbReference>
<keyword evidence="12" id="KW-1207">Sterol metabolism</keyword>
<dbReference type="SUPFAM" id="SSF50729">
    <property type="entry name" value="PH domain-like"/>
    <property type="match status" value="1"/>
</dbReference>
<feature type="compositionally biased region" description="Acidic residues" evidence="20">
    <location>
        <begin position="480"/>
        <end position="494"/>
    </location>
</feature>
<dbReference type="GO" id="GO:0016126">
    <property type="term" value="P:sterol biosynthetic process"/>
    <property type="evidence" value="ECO:0007669"/>
    <property type="project" value="UniProtKB-KW"/>
</dbReference>
<dbReference type="InterPro" id="IPR048066">
    <property type="entry name" value="ATG26_PH_GRAM1"/>
</dbReference>
<evidence type="ECO:0000256" key="18">
    <source>
        <dbReference type="ARBA" id="ARBA00047886"/>
    </source>
</evidence>
<dbReference type="PROSITE" id="PS50003">
    <property type="entry name" value="PH_DOMAIN"/>
    <property type="match status" value="1"/>
</dbReference>
<evidence type="ECO:0000256" key="7">
    <source>
        <dbReference type="ARBA" id="ARBA00022737"/>
    </source>
</evidence>
<evidence type="ECO:0000256" key="3">
    <source>
        <dbReference type="ARBA" id="ARBA00017894"/>
    </source>
</evidence>
<evidence type="ECO:0000256" key="17">
    <source>
        <dbReference type="ARBA" id="ARBA00032027"/>
    </source>
</evidence>
<evidence type="ECO:0000256" key="11">
    <source>
        <dbReference type="ARBA" id="ARBA00023098"/>
    </source>
</evidence>
<dbReference type="SUPFAM" id="SSF53756">
    <property type="entry name" value="UDP-Glycosyltransferase/glycogen phosphorylase"/>
    <property type="match status" value="1"/>
</dbReference>
<keyword evidence="10" id="KW-0175">Coiled coil</keyword>
<keyword evidence="6 22" id="KW-0808">Transferase</keyword>
<accession>G4RIN9</accession>
<dbReference type="InterPro" id="IPR002213">
    <property type="entry name" value="UDP_glucos_trans"/>
</dbReference>
<evidence type="ECO:0000256" key="8">
    <source>
        <dbReference type="ARBA" id="ARBA00022955"/>
    </source>
</evidence>
<keyword evidence="8" id="KW-0752">Steroid biosynthesis</keyword>
<evidence type="ECO:0000256" key="10">
    <source>
        <dbReference type="ARBA" id="ARBA00023054"/>
    </source>
</evidence>
<dbReference type="GO" id="GO:0046527">
    <property type="term" value="F:glucosyltransferase activity"/>
    <property type="evidence" value="ECO:0000314"/>
    <property type="project" value="CACAO"/>
</dbReference>
<comment type="catalytic activity">
    <reaction evidence="19">
        <text>a sterol + UDP-alpha-D-glucose = a sterol 3-beta-D-glucoside + UDP + H(+)</text>
        <dbReference type="Rhea" id="RHEA:22724"/>
        <dbReference type="ChEBI" id="CHEBI:15378"/>
        <dbReference type="ChEBI" id="CHEBI:15889"/>
        <dbReference type="ChEBI" id="CHEBI:37424"/>
        <dbReference type="ChEBI" id="CHEBI:58223"/>
        <dbReference type="ChEBI" id="CHEBI:58885"/>
        <dbReference type="EC" id="2.4.1.173"/>
    </reaction>
    <physiologicalReaction direction="left-to-right" evidence="19">
        <dbReference type="Rhea" id="RHEA:22725"/>
    </physiologicalReaction>
</comment>
<dbReference type="Pfam" id="PF03033">
    <property type="entry name" value="Glyco_transf_28"/>
    <property type="match status" value="1"/>
</dbReference>
<comment type="similarity">
    <text evidence="1">Belongs to the glycosyltransferase 28 family.</text>
</comment>
<dbReference type="FunFam" id="3.40.50.2000:FF:000009">
    <property type="entry name" value="Sterol 3-beta-glucosyltransferase UGT80A2"/>
    <property type="match status" value="1"/>
</dbReference>
<evidence type="ECO:0000313" key="22">
    <source>
        <dbReference type="EMBL" id="ACO40456.1"/>
    </source>
</evidence>
<evidence type="ECO:0000256" key="6">
    <source>
        <dbReference type="ARBA" id="ARBA00022679"/>
    </source>
</evidence>
<keyword evidence="13" id="KW-0753">Steroid metabolism</keyword>
<dbReference type="CDD" id="cd13215">
    <property type="entry name" value="PH-GRAM1_AGT26"/>
    <property type="match status" value="1"/>
</dbReference>
<dbReference type="InterPro" id="IPR050426">
    <property type="entry name" value="Glycosyltransferase_28"/>
</dbReference>
<proteinExistence type="inferred from homology"/>
<evidence type="ECO:0000256" key="16">
    <source>
        <dbReference type="ARBA" id="ARBA00029843"/>
    </source>
</evidence>
<dbReference type="EMBL" id="FJ231291">
    <property type="protein sequence ID" value="ACO40456.1"/>
    <property type="molecule type" value="Genomic_DNA"/>
</dbReference>
<organism evidence="22">
    <name type="scientific">Starmerella bombicola</name>
    <name type="common">Yeast</name>
    <name type="synonym">Candida bombicola</name>
    <dbReference type="NCBI Taxonomy" id="75736"/>
    <lineage>
        <taxon>Eukaryota</taxon>
        <taxon>Fungi</taxon>
        <taxon>Dikarya</taxon>
        <taxon>Ascomycota</taxon>
        <taxon>Saccharomycotina</taxon>
        <taxon>Dipodascomycetes</taxon>
        <taxon>Dipodascales</taxon>
        <taxon>Trichomonascaceae</taxon>
        <taxon>Starmerella</taxon>
    </lineage>
</organism>
<feature type="region of interest" description="Disordered" evidence="20">
    <location>
        <begin position="356"/>
        <end position="394"/>
    </location>
</feature>
<evidence type="ECO:0000256" key="14">
    <source>
        <dbReference type="ARBA" id="ARBA00024354"/>
    </source>
</evidence>
<evidence type="ECO:0000256" key="15">
    <source>
        <dbReference type="ARBA" id="ARBA00024443"/>
    </source>
</evidence>
<evidence type="ECO:0000256" key="20">
    <source>
        <dbReference type="SAM" id="MobiDB-lite"/>
    </source>
</evidence>
<evidence type="ECO:0000256" key="2">
    <source>
        <dbReference type="ARBA" id="ARBA00012650"/>
    </source>
</evidence>
<comment type="catalytic activity">
    <reaction evidence="18">
        <text>ergosterol + UDP-alpha-D-glucose = ergosteryl 3-beta-D-glucoside + UDP + H(+)</text>
        <dbReference type="Rhea" id="RHEA:61836"/>
        <dbReference type="ChEBI" id="CHEBI:15378"/>
        <dbReference type="ChEBI" id="CHEBI:16933"/>
        <dbReference type="ChEBI" id="CHEBI:52973"/>
        <dbReference type="ChEBI" id="CHEBI:58223"/>
        <dbReference type="ChEBI" id="CHEBI:58885"/>
    </reaction>
    <physiologicalReaction direction="left-to-right" evidence="18">
        <dbReference type="Rhea" id="RHEA:61837"/>
    </physiologicalReaction>
</comment>
<keyword evidence="4" id="KW-0444">Lipid biosynthesis</keyword>
<evidence type="ECO:0000256" key="13">
    <source>
        <dbReference type="ARBA" id="ARBA00023221"/>
    </source>
</evidence>
<feature type="compositionally biased region" description="Low complexity" evidence="20">
    <location>
        <begin position="367"/>
        <end position="394"/>
    </location>
</feature>
<keyword evidence="7" id="KW-0677">Repeat</keyword>
<dbReference type="Pfam" id="PF00169">
    <property type="entry name" value="PH"/>
    <property type="match status" value="1"/>
</dbReference>
<dbReference type="CDD" id="cd03784">
    <property type="entry name" value="GT1_Gtf-like"/>
    <property type="match status" value="1"/>
</dbReference>
<dbReference type="EC" id="2.4.1.173" evidence="2"/>
<keyword evidence="11" id="KW-0443">Lipid metabolism</keyword>
<dbReference type="AlphaFoldDB" id="G4RIN9"/>
<dbReference type="InterPro" id="IPR001849">
    <property type="entry name" value="PH_domain"/>
</dbReference>
<dbReference type="InterPro" id="IPR010610">
    <property type="entry name" value="EryCIII-like_C"/>
</dbReference>
<dbReference type="InterPro" id="IPR004276">
    <property type="entry name" value="GlycoTrans_28_N"/>
</dbReference>
<dbReference type="GO" id="GO:0016906">
    <property type="term" value="F:sterol 3-beta-glucosyltransferase activity"/>
    <property type="evidence" value="ECO:0007669"/>
    <property type="project" value="UniProtKB-EC"/>
</dbReference>
<dbReference type="InterPro" id="IPR011993">
    <property type="entry name" value="PH-like_dom_sf"/>
</dbReference>
<dbReference type="SMR" id="G4RIN9"/>
<dbReference type="Pfam" id="PF06722">
    <property type="entry name" value="EryCIII-like_C"/>
    <property type="match status" value="1"/>
</dbReference>